<organism evidence="6 7">
    <name type="scientific">Acrasis kona</name>
    <dbReference type="NCBI Taxonomy" id="1008807"/>
    <lineage>
        <taxon>Eukaryota</taxon>
        <taxon>Discoba</taxon>
        <taxon>Heterolobosea</taxon>
        <taxon>Tetramitia</taxon>
        <taxon>Eutetramitia</taxon>
        <taxon>Acrasidae</taxon>
        <taxon>Acrasis</taxon>
    </lineage>
</organism>
<evidence type="ECO:0000256" key="2">
    <source>
        <dbReference type="ARBA" id="ARBA00022448"/>
    </source>
</evidence>
<evidence type="ECO:0000313" key="7">
    <source>
        <dbReference type="Proteomes" id="UP001431209"/>
    </source>
</evidence>
<dbReference type="EMBL" id="JAOPGA020000972">
    <property type="protein sequence ID" value="KAL0483646.1"/>
    <property type="molecule type" value="Genomic_DNA"/>
</dbReference>
<dbReference type="GO" id="GO:0015031">
    <property type="term" value="P:protein transport"/>
    <property type="evidence" value="ECO:0007669"/>
    <property type="project" value="UniProtKB-KW"/>
</dbReference>
<keyword evidence="4" id="KW-0653">Protein transport</keyword>
<dbReference type="AlphaFoldDB" id="A0AAW2Z3E9"/>
<protein>
    <recommendedName>
        <fullName evidence="5">CNH domain-containing protein</fullName>
    </recommendedName>
</protein>
<dbReference type="PANTHER" id="PTHR12894">
    <property type="entry name" value="CNH DOMAIN CONTAINING"/>
    <property type="match status" value="1"/>
</dbReference>
<gene>
    <name evidence="6" type="ORF">AKO1_011466</name>
</gene>
<name>A0AAW2Z3E9_9EUKA</name>
<feature type="domain" description="CNH" evidence="5">
    <location>
        <begin position="18"/>
        <end position="321"/>
    </location>
</feature>
<dbReference type="GO" id="GO:0016020">
    <property type="term" value="C:membrane"/>
    <property type="evidence" value="ECO:0007669"/>
    <property type="project" value="TreeGrafter"/>
</dbReference>
<evidence type="ECO:0000256" key="4">
    <source>
        <dbReference type="ARBA" id="ARBA00022927"/>
    </source>
</evidence>
<dbReference type="InterPro" id="IPR032914">
    <property type="entry name" value="Vam6/VPS39/TRAP1"/>
</dbReference>
<dbReference type="Proteomes" id="UP001431209">
    <property type="component" value="Unassembled WGS sequence"/>
</dbReference>
<evidence type="ECO:0000256" key="1">
    <source>
        <dbReference type="ARBA" id="ARBA00004496"/>
    </source>
</evidence>
<accession>A0AAW2Z3E9</accession>
<dbReference type="PROSITE" id="PS50219">
    <property type="entry name" value="CNH"/>
    <property type="match status" value="1"/>
</dbReference>
<keyword evidence="2" id="KW-0813">Transport</keyword>
<keyword evidence="7" id="KW-1185">Reference proteome</keyword>
<dbReference type="GO" id="GO:0005737">
    <property type="term" value="C:cytoplasm"/>
    <property type="evidence" value="ECO:0007669"/>
    <property type="project" value="UniProtKB-SubCell"/>
</dbReference>
<evidence type="ECO:0000256" key="3">
    <source>
        <dbReference type="ARBA" id="ARBA00022490"/>
    </source>
</evidence>
<evidence type="ECO:0000313" key="6">
    <source>
        <dbReference type="EMBL" id="KAL0483646.1"/>
    </source>
</evidence>
<comment type="caution">
    <text evidence="6">The sequence shown here is derived from an EMBL/GenBank/DDBJ whole genome shotgun (WGS) entry which is preliminary data.</text>
</comment>
<evidence type="ECO:0000259" key="5">
    <source>
        <dbReference type="PROSITE" id="PS50219"/>
    </source>
</evidence>
<comment type="subcellular location">
    <subcellularLocation>
        <location evidence="1">Cytoplasm</location>
    </subcellularLocation>
</comment>
<dbReference type="InterPro" id="IPR001180">
    <property type="entry name" value="CNH_dom"/>
</dbReference>
<dbReference type="PANTHER" id="PTHR12894:SF27">
    <property type="entry name" value="TRANSFORMING GROWTH FACTOR-BETA RECEPTOR-ASSOCIATED PROTEIN 1"/>
    <property type="match status" value="1"/>
</dbReference>
<reference evidence="6 7" key="1">
    <citation type="submission" date="2024-03" db="EMBL/GenBank/DDBJ databases">
        <title>The Acrasis kona genome and developmental transcriptomes reveal deep origins of eukaryotic multicellular pathways.</title>
        <authorList>
            <person name="Sheikh S."/>
            <person name="Fu C.-J."/>
            <person name="Brown M.W."/>
            <person name="Baldauf S.L."/>
        </authorList>
    </citation>
    <scope>NUCLEOTIDE SEQUENCE [LARGE SCALE GENOMIC DNA]</scope>
    <source>
        <strain evidence="6 7">ATCC MYA-3509</strain>
    </source>
</reference>
<sequence length="728" mass="83790">MSDAKVPFSQYSLLSTQNVPIKCIHALDDYLYIGTSNKIMMYKLKPFNKGVHVDNALEIEYTKEAHSKSAVVGIQTDPIRKLCFVHYEGVNKKGQLVIYNLDLENGSVQNGIDDLACFCVDQNQENARLVVIANRKVQIHHFDKYDEEEDFQLEPGRVISIVSDLPWTYVMLINNHLITQNKNNDTYCLTKLKSGEKDSDQHVSTPYWSSWSGSKTCKLPRVLCIDDNSAMIRHRTPNHWAPTNFDGSRYYLSRSDKINQEVPFKYTTPEFSMEPRDVAMCFPFVMGILPHKVEVYSLYFTVNHTAEESKYYYCANNVPVWSDAIDAEQCCASSKRFYVVDAKNNVFYFTPPNTDVQIKQLQTEFYIPQAQDLFSKKFEGTNERIKSQKLSEMQDNAAYSYLFKGYFKESFEYMYMARTTSHASRKDARHVLQFFKDCSITVGQSKLYPLIPNEFFSGFESGKKSAHGPTSIQERLQNAINRNISKNKSDISDSAWVNILITKAMNALMVYLHKVLEDLRQQPKKSESENYQQACIEYVLIALYLRNVSGNPNAYNNIEKIIDSDANCFNFDTTLRDKFVVLLKQADCYRHVALLIKSAGPKSYLAALSTLQKHVDKDLFYSLHDGIKDAIDILVKIDGNDLMTDEIKFYISWVINQNPTKAVRIFTCKRNIMPDSSKVLDFLKAYPLSLKDKYLCYLVAEEHVTDLPIHTDYVMTLIENIYKVDAAR</sequence>
<dbReference type="GO" id="GO:0006914">
    <property type="term" value="P:autophagy"/>
    <property type="evidence" value="ECO:0007669"/>
    <property type="project" value="TreeGrafter"/>
</dbReference>
<dbReference type="GO" id="GO:0034058">
    <property type="term" value="P:endosomal vesicle fusion"/>
    <property type="evidence" value="ECO:0007669"/>
    <property type="project" value="TreeGrafter"/>
</dbReference>
<keyword evidence="3" id="KW-0963">Cytoplasm</keyword>
<proteinExistence type="predicted"/>